<feature type="signal peptide" evidence="1">
    <location>
        <begin position="1"/>
        <end position="27"/>
    </location>
</feature>
<accession>A0ABT5HWJ7</accession>
<dbReference type="InterPro" id="IPR013783">
    <property type="entry name" value="Ig-like_fold"/>
</dbReference>
<comment type="caution">
    <text evidence="2">The sequence shown here is derived from an EMBL/GenBank/DDBJ whole genome shotgun (WGS) entry which is preliminary data.</text>
</comment>
<dbReference type="PROSITE" id="PS51257">
    <property type="entry name" value="PROKAR_LIPOPROTEIN"/>
    <property type="match status" value="1"/>
</dbReference>
<name>A0ABT5HWJ7_9CAUL</name>
<feature type="chain" id="PRO_5046586690" description="Carboxypeptidase regulatory-like domain-containing protein" evidence="1">
    <location>
        <begin position="28"/>
        <end position="264"/>
    </location>
</feature>
<sequence>MMSCKTACLVLLSLTAAAGGLSGCGQAGPETKEAAAYDSSALGYEKTPEVTSVAVTAAGELLVTGTAAAEGRVRLTSITGQAYGVTAGKDGRFQASLPQTPGGSLYDLSMEQQGRLMKAQGRLFVPPATRIDEPPRAVFLRMGAPGLPLWPQAPLLALADYDAGGALSVSGRAESDALIEIDLNGQKAAEVRSGADGIYSVLIPLEASAIGQRLVVGARSRQSYETHPLILRAPRPAASAGIENGVWYVDRPLTGGGTQVTVLF</sequence>
<evidence type="ECO:0000256" key="1">
    <source>
        <dbReference type="SAM" id="SignalP"/>
    </source>
</evidence>
<gene>
    <name evidence="2" type="ORF">PQU92_13545</name>
</gene>
<proteinExistence type="predicted"/>
<organism evidence="2 3">
    <name type="scientific">Asticcacaulis aquaticus</name>
    <dbReference type="NCBI Taxonomy" id="2984212"/>
    <lineage>
        <taxon>Bacteria</taxon>
        <taxon>Pseudomonadati</taxon>
        <taxon>Pseudomonadota</taxon>
        <taxon>Alphaproteobacteria</taxon>
        <taxon>Caulobacterales</taxon>
        <taxon>Caulobacteraceae</taxon>
        <taxon>Asticcacaulis</taxon>
    </lineage>
</organism>
<evidence type="ECO:0008006" key="4">
    <source>
        <dbReference type="Google" id="ProtNLM"/>
    </source>
</evidence>
<evidence type="ECO:0000313" key="3">
    <source>
        <dbReference type="Proteomes" id="UP001214854"/>
    </source>
</evidence>
<protein>
    <recommendedName>
        <fullName evidence="4">Carboxypeptidase regulatory-like domain-containing protein</fullName>
    </recommendedName>
</protein>
<dbReference type="Gene3D" id="2.60.40.10">
    <property type="entry name" value="Immunoglobulins"/>
    <property type="match status" value="1"/>
</dbReference>
<dbReference type="RefSeq" id="WP_272748775.1">
    <property type="nucleotide sequence ID" value="NZ_JAQQKX010000011.1"/>
</dbReference>
<dbReference type="EMBL" id="JAQQKX010000011">
    <property type="protein sequence ID" value="MDC7684308.1"/>
    <property type="molecule type" value="Genomic_DNA"/>
</dbReference>
<keyword evidence="1" id="KW-0732">Signal</keyword>
<keyword evidence="3" id="KW-1185">Reference proteome</keyword>
<reference evidence="2 3" key="1">
    <citation type="submission" date="2023-01" db="EMBL/GenBank/DDBJ databases">
        <title>Novel species of the genus Asticcacaulis isolated from rivers.</title>
        <authorList>
            <person name="Lu H."/>
        </authorList>
    </citation>
    <scope>NUCLEOTIDE SEQUENCE [LARGE SCALE GENOMIC DNA]</scope>
    <source>
        <strain evidence="2 3">BYS171W</strain>
    </source>
</reference>
<dbReference type="Proteomes" id="UP001214854">
    <property type="component" value="Unassembled WGS sequence"/>
</dbReference>
<evidence type="ECO:0000313" key="2">
    <source>
        <dbReference type="EMBL" id="MDC7684308.1"/>
    </source>
</evidence>